<keyword evidence="4" id="KW-0970">Cilium biogenesis/degradation</keyword>
<evidence type="ECO:0000256" key="4">
    <source>
        <dbReference type="ARBA" id="ARBA00022794"/>
    </source>
</evidence>
<gene>
    <name evidence="8" type="primary">TCTN1</name>
</gene>
<keyword evidence="9" id="KW-1185">Reference proteome</keyword>
<evidence type="ECO:0000259" key="6">
    <source>
        <dbReference type="Pfam" id="PF07773"/>
    </source>
</evidence>
<dbReference type="PANTHER" id="PTHR14611">
    <property type="entry name" value="TECTONIC FAMILY MEMBER"/>
    <property type="match status" value="1"/>
</dbReference>
<comment type="subunit">
    <text evidence="2">Part of the tectonic-like complex (also named B9 complex).</text>
</comment>
<evidence type="ECO:0000256" key="3">
    <source>
        <dbReference type="ARBA" id="ARBA00022729"/>
    </source>
</evidence>
<evidence type="ECO:0000256" key="5">
    <source>
        <dbReference type="ARBA" id="ARBA00023180"/>
    </source>
</evidence>
<dbReference type="InterPro" id="IPR057724">
    <property type="entry name" value="TCTN1-3_N"/>
</dbReference>
<keyword evidence="5" id="KW-0325">Glycoprotein</keyword>
<evidence type="ECO:0000256" key="1">
    <source>
        <dbReference type="ARBA" id="ARBA00007633"/>
    </source>
</evidence>
<protein>
    <submittedName>
        <fullName evidence="8">Tectonic family member 1</fullName>
    </submittedName>
</protein>
<proteinExistence type="inferred from homology"/>
<reference evidence="8" key="1">
    <citation type="submission" date="2025-08" db="UniProtKB">
        <authorList>
            <consortium name="Ensembl"/>
        </authorList>
    </citation>
    <scope>IDENTIFICATION</scope>
</reference>
<sequence>PSGPHCSLTGLGEACLCTCDLSVAQCDVNCCCDPDCSAADFSLFTTCSVPIVTGDSRLCSQKAAVYSLDVKANPPERVFQLIDHVNPSVFCIHATNYKQALYFPSPEMPTPENFDELFKKFGSAAFSAEPESWTLDSHAPNPSDYGVPIQTVDGFLRLPSPVVSSWCSDANPAAVFCDSFPGFLVSQATKCIRSVSVGKCSNIQAVSMLFYINSSILRLHEFVFQVNITVQSVVIQSLNGMRTLLTSKDVLRHPMILDELCMNVVLGVSYHITYTDAGEIIEAAASFVLGAINKEALSVQQSFEISFTQVNTKPVPLSGNPGYVAGLPVRAGFRITAAVKCQPLTQALLDLLKGQSFPEYVASFGNSQAQNVHDWVPIIHLQNSEQRIYNTFQSSCQIPVSLEIEVKWTKYGSLVNPQARIVNVTLPSGRERTIPILSSVVFTDISSPAEPGYKAWPTINAKLPFDFFFPFV</sequence>
<feature type="domain" description="Tectonic-1-3" evidence="6">
    <location>
        <begin position="145"/>
        <end position="310"/>
    </location>
</feature>
<name>A0A8B9CKP5_9AVES</name>
<evidence type="ECO:0000256" key="2">
    <source>
        <dbReference type="ARBA" id="ARBA00011495"/>
    </source>
</evidence>
<feature type="domain" description="Tectonic-1-3" evidence="6">
    <location>
        <begin position="334"/>
        <end position="426"/>
    </location>
</feature>
<dbReference type="GO" id="GO:0060271">
    <property type="term" value="P:cilium assembly"/>
    <property type="evidence" value="ECO:0007669"/>
    <property type="project" value="TreeGrafter"/>
</dbReference>
<evidence type="ECO:0000313" key="9">
    <source>
        <dbReference type="Proteomes" id="UP000694426"/>
    </source>
</evidence>
<dbReference type="AlphaFoldDB" id="A0A8B9CKP5"/>
<dbReference type="GO" id="GO:0036038">
    <property type="term" value="C:MKS complex"/>
    <property type="evidence" value="ECO:0007669"/>
    <property type="project" value="TreeGrafter"/>
</dbReference>
<dbReference type="GeneTree" id="ENSGT00570000079101"/>
<dbReference type="InterPro" id="IPR040354">
    <property type="entry name" value="TCTN1-3"/>
</dbReference>
<dbReference type="Pfam" id="PF25752">
    <property type="entry name" value="DUF1619_N"/>
    <property type="match status" value="1"/>
</dbReference>
<dbReference type="Pfam" id="PF07773">
    <property type="entry name" value="TCTN_DUF1619"/>
    <property type="match status" value="2"/>
</dbReference>
<keyword evidence="3" id="KW-0732">Signal</keyword>
<dbReference type="PANTHER" id="PTHR14611:SF1">
    <property type="entry name" value="TECTONIC-1"/>
    <property type="match status" value="1"/>
</dbReference>
<feature type="domain" description="Tectonic-1-3 N-terminal" evidence="7">
    <location>
        <begin position="15"/>
        <end position="113"/>
    </location>
</feature>
<dbReference type="GO" id="GO:1904491">
    <property type="term" value="P:protein localization to ciliary transition zone"/>
    <property type="evidence" value="ECO:0007669"/>
    <property type="project" value="TreeGrafter"/>
</dbReference>
<evidence type="ECO:0000313" key="8">
    <source>
        <dbReference type="Ensembl" id="ENSABRP00000020501.1"/>
    </source>
</evidence>
<evidence type="ECO:0000259" key="7">
    <source>
        <dbReference type="Pfam" id="PF25752"/>
    </source>
</evidence>
<dbReference type="Proteomes" id="UP000694426">
    <property type="component" value="Unplaced"/>
</dbReference>
<accession>A0A8B9CKP5</accession>
<organism evidence="8 9">
    <name type="scientific">Anser brachyrhynchus</name>
    <name type="common">Pink-footed goose</name>
    <dbReference type="NCBI Taxonomy" id="132585"/>
    <lineage>
        <taxon>Eukaryota</taxon>
        <taxon>Metazoa</taxon>
        <taxon>Chordata</taxon>
        <taxon>Craniata</taxon>
        <taxon>Vertebrata</taxon>
        <taxon>Euteleostomi</taxon>
        <taxon>Archelosauria</taxon>
        <taxon>Archosauria</taxon>
        <taxon>Dinosauria</taxon>
        <taxon>Saurischia</taxon>
        <taxon>Theropoda</taxon>
        <taxon>Coelurosauria</taxon>
        <taxon>Aves</taxon>
        <taxon>Neognathae</taxon>
        <taxon>Galloanserae</taxon>
        <taxon>Anseriformes</taxon>
        <taxon>Anatidae</taxon>
        <taxon>Anserinae</taxon>
        <taxon>Anser</taxon>
    </lineage>
</organism>
<dbReference type="InterPro" id="IPR011677">
    <property type="entry name" value="TCTN1-3_dom"/>
</dbReference>
<reference evidence="8" key="2">
    <citation type="submission" date="2025-09" db="UniProtKB">
        <authorList>
            <consortium name="Ensembl"/>
        </authorList>
    </citation>
    <scope>IDENTIFICATION</scope>
</reference>
<comment type="similarity">
    <text evidence="1">Belongs to the tectonic family.</text>
</comment>
<dbReference type="Ensembl" id="ENSABRT00000028849.1">
    <property type="protein sequence ID" value="ENSABRP00000020501.1"/>
    <property type="gene ID" value="ENSABRG00000017450.1"/>
</dbReference>